<gene>
    <name evidence="5" type="ORF">MYCFIDRAFT_173612</name>
</gene>
<evidence type="ECO:0000313" key="6">
    <source>
        <dbReference type="Proteomes" id="UP000016932"/>
    </source>
</evidence>
<reference evidence="5 6" key="1">
    <citation type="journal article" date="2012" name="PLoS Pathog.">
        <title>Diverse lifestyles and strategies of plant pathogenesis encoded in the genomes of eighteen Dothideomycetes fungi.</title>
        <authorList>
            <person name="Ohm R.A."/>
            <person name="Feau N."/>
            <person name="Henrissat B."/>
            <person name="Schoch C.L."/>
            <person name="Horwitz B.A."/>
            <person name="Barry K.W."/>
            <person name="Condon B.J."/>
            <person name="Copeland A.C."/>
            <person name="Dhillon B."/>
            <person name="Glaser F."/>
            <person name="Hesse C.N."/>
            <person name="Kosti I."/>
            <person name="LaButti K."/>
            <person name="Lindquist E.A."/>
            <person name="Lucas S."/>
            <person name="Salamov A.A."/>
            <person name="Bradshaw R.E."/>
            <person name="Ciuffetti L."/>
            <person name="Hamelin R.C."/>
            <person name="Kema G.H.J."/>
            <person name="Lawrence C."/>
            <person name="Scott J.A."/>
            <person name="Spatafora J.W."/>
            <person name="Turgeon B.G."/>
            <person name="de Wit P.J.G.M."/>
            <person name="Zhong S."/>
            <person name="Goodwin S.B."/>
            <person name="Grigoriev I.V."/>
        </authorList>
    </citation>
    <scope>NUCLEOTIDE SEQUENCE [LARGE SCALE GENOMIC DNA]</scope>
    <source>
        <strain evidence="5 6">CIRAD86</strain>
    </source>
</reference>
<dbReference type="AlphaFoldDB" id="M3A0I4"/>
<evidence type="ECO:0000313" key="5">
    <source>
        <dbReference type="EMBL" id="EME84664.1"/>
    </source>
</evidence>
<dbReference type="PANTHER" id="PTHR42693">
    <property type="entry name" value="ARYLSULFATASE FAMILY MEMBER"/>
    <property type="match status" value="1"/>
</dbReference>
<dbReference type="GeneID" id="19333026"/>
<dbReference type="SUPFAM" id="SSF53649">
    <property type="entry name" value="Alkaline phosphatase-like"/>
    <property type="match status" value="1"/>
</dbReference>
<feature type="region of interest" description="Disordered" evidence="3">
    <location>
        <begin position="1"/>
        <end position="26"/>
    </location>
</feature>
<dbReference type="Pfam" id="PF00884">
    <property type="entry name" value="Sulfatase"/>
    <property type="match status" value="1"/>
</dbReference>
<keyword evidence="2" id="KW-0378">Hydrolase</keyword>
<dbReference type="Proteomes" id="UP000016932">
    <property type="component" value="Unassembled WGS sequence"/>
</dbReference>
<dbReference type="GO" id="GO:0004065">
    <property type="term" value="F:arylsulfatase activity"/>
    <property type="evidence" value="ECO:0007669"/>
    <property type="project" value="TreeGrafter"/>
</dbReference>
<dbReference type="eggNOG" id="KOG3867">
    <property type="taxonomic scope" value="Eukaryota"/>
</dbReference>
<evidence type="ECO:0000259" key="4">
    <source>
        <dbReference type="Pfam" id="PF00884"/>
    </source>
</evidence>
<dbReference type="KEGG" id="pfj:MYCFIDRAFT_173612"/>
<evidence type="ECO:0000256" key="1">
    <source>
        <dbReference type="ARBA" id="ARBA00008779"/>
    </source>
</evidence>
<protein>
    <recommendedName>
        <fullName evidence="4">Sulfatase N-terminal domain-containing protein</fullName>
    </recommendedName>
</protein>
<dbReference type="OrthoDB" id="103349at2759"/>
<dbReference type="RefSeq" id="XP_007925288.1">
    <property type="nucleotide sequence ID" value="XM_007927097.1"/>
</dbReference>
<dbReference type="PANTHER" id="PTHR42693:SF53">
    <property type="entry name" value="ENDO-4-O-SULFATASE"/>
    <property type="match status" value="1"/>
</dbReference>
<dbReference type="InterPro" id="IPR017850">
    <property type="entry name" value="Alkaline_phosphatase_core_sf"/>
</dbReference>
<keyword evidence="6" id="KW-1185">Reference proteome</keyword>
<feature type="domain" description="Sulfatase N-terminal" evidence="4">
    <location>
        <begin position="36"/>
        <end position="99"/>
    </location>
</feature>
<name>M3A0I4_PSEFD</name>
<dbReference type="Gene3D" id="3.40.720.10">
    <property type="entry name" value="Alkaline Phosphatase, subunit A"/>
    <property type="match status" value="1"/>
</dbReference>
<organism evidence="5 6">
    <name type="scientific">Pseudocercospora fijiensis (strain CIRAD86)</name>
    <name type="common">Black leaf streak disease fungus</name>
    <name type="synonym">Mycosphaerella fijiensis</name>
    <dbReference type="NCBI Taxonomy" id="383855"/>
    <lineage>
        <taxon>Eukaryota</taxon>
        <taxon>Fungi</taxon>
        <taxon>Dikarya</taxon>
        <taxon>Ascomycota</taxon>
        <taxon>Pezizomycotina</taxon>
        <taxon>Dothideomycetes</taxon>
        <taxon>Dothideomycetidae</taxon>
        <taxon>Mycosphaerellales</taxon>
        <taxon>Mycosphaerellaceae</taxon>
        <taxon>Pseudocercospora</taxon>
    </lineage>
</organism>
<proteinExistence type="inferred from homology"/>
<dbReference type="EMBL" id="KB446557">
    <property type="protein sequence ID" value="EME84664.1"/>
    <property type="molecule type" value="Genomic_DNA"/>
</dbReference>
<dbReference type="VEuPathDB" id="FungiDB:MYCFIDRAFT_173612"/>
<evidence type="ECO:0000256" key="3">
    <source>
        <dbReference type="SAM" id="MobiDB-lite"/>
    </source>
</evidence>
<evidence type="ECO:0000256" key="2">
    <source>
        <dbReference type="ARBA" id="ARBA00022801"/>
    </source>
</evidence>
<accession>M3A0I4</accession>
<dbReference type="HOGENOM" id="CLU_888831_0_0_1"/>
<sequence length="313" mass="35753">MAPQKEEAGATVDMTKHTPQPHHIDLPSPHLTLSGELNIRALMFTSDNGPPFLNSKTTLYDAGIHLPLIVRKPGAKAGVKNPNMVSFIDVLPTFLSWAGLDQDLRLPGSQSPRRRGRSFLEIVEAEDELNEDRWQQEIFGSHTFHEMQNYWPTRVLRTKRYKYHRNVAWRLDFPFAADLYASLSFDGIRKMKPEAMVGKRSLKSYLFRPAEELYDLERDPEEINNLASDESHNALLLRMREKVSDWQKLTGDLWLYRDGQSVTVLTRYANDGLQVPDRLDFDTDDPAAAGISATKHLDVDAYSRGIGKFMPTR</sequence>
<dbReference type="STRING" id="383855.M3A0I4"/>
<dbReference type="InterPro" id="IPR050738">
    <property type="entry name" value="Sulfatase"/>
</dbReference>
<comment type="similarity">
    <text evidence="1">Belongs to the sulfatase family.</text>
</comment>
<dbReference type="InterPro" id="IPR000917">
    <property type="entry name" value="Sulfatase_N"/>
</dbReference>